<protein>
    <submittedName>
        <fullName evidence="4">Amidase</fullName>
    </submittedName>
</protein>
<gene>
    <name evidence="4" type="ORF">E1293_08645</name>
</gene>
<evidence type="ECO:0000313" key="5">
    <source>
        <dbReference type="Proteomes" id="UP000295578"/>
    </source>
</evidence>
<reference evidence="4 5" key="1">
    <citation type="submission" date="2019-03" db="EMBL/GenBank/DDBJ databases">
        <title>Draft genome sequences of novel Actinobacteria.</title>
        <authorList>
            <person name="Sahin N."/>
            <person name="Ay H."/>
            <person name="Saygin H."/>
        </authorList>
    </citation>
    <scope>NUCLEOTIDE SEQUENCE [LARGE SCALE GENOMIC DNA]</scope>
    <source>
        <strain evidence="4 5">DSM 45941</strain>
    </source>
</reference>
<organism evidence="4 5">
    <name type="scientific">Actinomadura darangshiensis</name>
    <dbReference type="NCBI Taxonomy" id="705336"/>
    <lineage>
        <taxon>Bacteria</taxon>
        <taxon>Bacillati</taxon>
        <taxon>Actinomycetota</taxon>
        <taxon>Actinomycetes</taxon>
        <taxon>Streptosporangiales</taxon>
        <taxon>Thermomonosporaceae</taxon>
        <taxon>Actinomadura</taxon>
    </lineage>
</organism>
<name>A0A4R5BNL7_9ACTN</name>
<feature type="compositionally biased region" description="Polar residues" evidence="2">
    <location>
        <begin position="389"/>
        <end position="400"/>
    </location>
</feature>
<dbReference type="InterPro" id="IPR000120">
    <property type="entry name" value="Amidase"/>
</dbReference>
<feature type="domain" description="Amidase" evidence="3">
    <location>
        <begin position="261"/>
        <end position="369"/>
    </location>
</feature>
<dbReference type="GO" id="GO:0003824">
    <property type="term" value="F:catalytic activity"/>
    <property type="evidence" value="ECO:0007669"/>
    <property type="project" value="InterPro"/>
</dbReference>
<dbReference type="InterPro" id="IPR036928">
    <property type="entry name" value="AS_sf"/>
</dbReference>
<comment type="caution">
    <text evidence="4">The sequence shown here is derived from an EMBL/GenBank/DDBJ whole genome shotgun (WGS) entry which is preliminary data.</text>
</comment>
<feature type="region of interest" description="Disordered" evidence="2">
    <location>
        <begin position="378"/>
        <end position="400"/>
    </location>
</feature>
<dbReference type="InterPro" id="IPR023631">
    <property type="entry name" value="Amidase_dom"/>
</dbReference>
<evidence type="ECO:0000313" key="4">
    <source>
        <dbReference type="EMBL" id="TDD87006.1"/>
    </source>
</evidence>
<evidence type="ECO:0000256" key="2">
    <source>
        <dbReference type="SAM" id="MobiDB-lite"/>
    </source>
</evidence>
<dbReference type="PANTHER" id="PTHR11895">
    <property type="entry name" value="TRANSAMIDASE"/>
    <property type="match status" value="1"/>
</dbReference>
<proteinExistence type="inferred from homology"/>
<evidence type="ECO:0000259" key="3">
    <source>
        <dbReference type="Pfam" id="PF01425"/>
    </source>
</evidence>
<dbReference type="RefSeq" id="WP_132195675.1">
    <property type="nucleotide sequence ID" value="NZ_SMKY01000026.1"/>
</dbReference>
<evidence type="ECO:0000256" key="1">
    <source>
        <dbReference type="ARBA" id="ARBA00009199"/>
    </source>
</evidence>
<keyword evidence="5" id="KW-1185">Reference proteome</keyword>
<dbReference type="EMBL" id="SMKY01000026">
    <property type="protein sequence ID" value="TDD87006.1"/>
    <property type="molecule type" value="Genomic_DNA"/>
</dbReference>
<dbReference type="AlphaFoldDB" id="A0A4R5BNL7"/>
<dbReference type="Pfam" id="PF01425">
    <property type="entry name" value="Amidase"/>
    <property type="match status" value="2"/>
</dbReference>
<comment type="similarity">
    <text evidence="1">Belongs to the amidase family.</text>
</comment>
<feature type="domain" description="Amidase" evidence="3">
    <location>
        <begin position="85"/>
        <end position="213"/>
    </location>
</feature>
<dbReference type="SUPFAM" id="SSF75304">
    <property type="entry name" value="Amidase signature (AS) enzymes"/>
    <property type="match status" value="1"/>
</dbReference>
<sequence length="400" mass="42203">MQAYSELDAVAIAALVARRDVSAVEVAQAALMQKQAAEPRLRAFRKDFTEQALADAKEIDRVVAQGERLRLAGVPIGVKAWDGLDDFQTVRLRQEGCVVIGLTSVPRSITEWQTWGFTEHGPTVNPWRSDRTPGGSSAGSAAAVMAGVVPLATASDGAGSTRIPAAWCGAIGLKPTNGRLPTRDSAGLNVPGAIVRSARDAALHVSVLLGEEAIGVAHSKVLAATWSANLGYVDVDSEQADIARAAAGHLADAGHVRLHRARADLLDPELAWIAIRGAGDDLADAETVRQVNNARLRELFNDVDVLFTPTTPGPPHGHQGPGSTMSVSLTWAFNISGHPAISIPAGHAADGTPVGLQAVARHGEEDVLLRLAADLERLNPWPKRARPTNPESQPSSRPRP</sequence>
<accession>A0A4R5BNL7</accession>
<dbReference type="Proteomes" id="UP000295578">
    <property type="component" value="Unassembled WGS sequence"/>
</dbReference>
<dbReference type="PANTHER" id="PTHR11895:SF7">
    <property type="entry name" value="GLUTAMYL-TRNA(GLN) AMIDOTRANSFERASE SUBUNIT A, MITOCHONDRIAL"/>
    <property type="match status" value="1"/>
</dbReference>
<dbReference type="OrthoDB" id="182039at2"/>
<dbReference type="Gene3D" id="3.90.1300.10">
    <property type="entry name" value="Amidase signature (AS) domain"/>
    <property type="match status" value="1"/>
</dbReference>